<accession>A0A0F9TZK0</accession>
<dbReference type="EMBL" id="LAZR01000231">
    <property type="protein sequence ID" value="KKN80432.1"/>
    <property type="molecule type" value="Genomic_DNA"/>
</dbReference>
<name>A0A0F9TZK0_9ZZZZ</name>
<proteinExistence type="predicted"/>
<comment type="caution">
    <text evidence="1">The sequence shown here is derived from an EMBL/GenBank/DDBJ whole genome shotgun (WGS) entry which is preliminary data.</text>
</comment>
<protein>
    <submittedName>
        <fullName evidence="1">Uncharacterized protein</fullName>
    </submittedName>
</protein>
<dbReference type="AlphaFoldDB" id="A0A0F9TZK0"/>
<evidence type="ECO:0000313" key="1">
    <source>
        <dbReference type="EMBL" id="KKN80432.1"/>
    </source>
</evidence>
<sequence>MSDLDAGFLEVLASCEAAEGEVDYTDDGWMPKDGEYTVLLEKFTFGTTDKDGITNARAKAIFRIIGTEEFDGRSFGEFFWMPGQAKTTSMGQANLLRLGTCLCGRDLSVSETREAAQHIADAAAFKDGTILNVRVFTTTSKKDGKTYTNTRFLGLVDDAGTDAAVETEEATA</sequence>
<gene>
    <name evidence="1" type="ORF">LCGC14_0330250</name>
</gene>
<organism evidence="1">
    <name type="scientific">marine sediment metagenome</name>
    <dbReference type="NCBI Taxonomy" id="412755"/>
    <lineage>
        <taxon>unclassified sequences</taxon>
        <taxon>metagenomes</taxon>
        <taxon>ecological metagenomes</taxon>
    </lineage>
</organism>
<reference evidence="1" key="1">
    <citation type="journal article" date="2015" name="Nature">
        <title>Complex archaea that bridge the gap between prokaryotes and eukaryotes.</title>
        <authorList>
            <person name="Spang A."/>
            <person name="Saw J.H."/>
            <person name="Jorgensen S.L."/>
            <person name="Zaremba-Niedzwiedzka K."/>
            <person name="Martijn J."/>
            <person name="Lind A.E."/>
            <person name="van Eijk R."/>
            <person name="Schleper C."/>
            <person name="Guy L."/>
            <person name="Ettema T.J."/>
        </authorList>
    </citation>
    <scope>NUCLEOTIDE SEQUENCE</scope>
</reference>